<evidence type="ECO:0000256" key="1">
    <source>
        <dbReference type="ARBA" id="ARBA00001946"/>
    </source>
</evidence>
<keyword evidence="7 8" id="KW-0315">Glutamine amidotransferase</keyword>
<evidence type="ECO:0000313" key="11">
    <source>
        <dbReference type="EMBL" id="HIX03275.1"/>
    </source>
</evidence>
<comment type="domain">
    <text evidence="8">Comprises of two domains. The C-terminal domain contains the binding site for glutamine and catalyzes the hydrolysis of this substrate to glutamate and ammonia. The N-terminal domain is anticipated to bind ATP and cobyrinate and catalyzes the ultimate synthesis of the diamide product. The ammonia produced via the glutaminase domain is probably translocated to the adjacent domain via a molecular tunnel, where it reacts with an activated intermediate.</text>
</comment>
<keyword evidence="2 8" id="KW-0169">Cobalamin biosynthesis</keyword>
<proteinExistence type="inferred from homology"/>
<keyword evidence="6 8" id="KW-0460">Magnesium</keyword>
<gene>
    <name evidence="8" type="primary">cbiA</name>
    <name evidence="11" type="ORF">H9863_04045</name>
</gene>
<evidence type="ECO:0000313" key="12">
    <source>
        <dbReference type="Proteomes" id="UP000824202"/>
    </source>
</evidence>
<dbReference type="NCBIfam" id="NF002204">
    <property type="entry name" value="PRK01077.1"/>
    <property type="match status" value="1"/>
</dbReference>
<dbReference type="InterPro" id="IPR002586">
    <property type="entry name" value="CobQ/CobB/MinD/ParA_Nub-bd_dom"/>
</dbReference>
<dbReference type="Gene3D" id="3.40.50.880">
    <property type="match status" value="1"/>
</dbReference>
<dbReference type="Pfam" id="PF01656">
    <property type="entry name" value="CbiA"/>
    <property type="match status" value="1"/>
</dbReference>
<dbReference type="Gene3D" id="3.40.50.300">
    <property type="entry name" value="P-loop containing nucleotide triphosphate hydrolases"/>
    <property type="match status" value="2"/>
</dbReference>
<dbReference type="GO" id="GO:0005524">
    <property type="term" value="F:ATP binding"/>
    <property type="evidence" value="ECO:0007669"/>
    <property type="project" value="UniProtKB-UniRule"/>
</dbReference>
<comment type="cofactor">
    <cofactor evidence="1 8">
        <name>Mg(2+)</name>
        <dbReference type="ChEBI" id="CHEBI:18420"/>
    </cofactor>
</comment>
<reference evidence="11" key="2">
    <citation type="submission" date="2021-04" db="EMBL/GenBank/DDBJ databases">
        <authorList>
            <person name="Gilroy R."/>
        </authorList>
    </citation>
    <scope>NUCLEOTIDE SEQUENCE</scope>
    <source>
        <strain evidence="11">23274</strain>
    </source>
</reference>
<comment type="function">
    <text evidence="8">Catalyzes the ATP-dependent amidation of the two carboxylate groups at positions a and c of cobyrinate, using either L-glutamine or ammonia as the nitrogen source.</text>
</comment>
<name>A0A9D1UZB3_9BACT</name>
<evidence type="ECO:0000256" key="6">
    <source>
        <dbReference type="ARBA" id="ARBA00022842"/>
    </source>
</evidence>
<dbReference type="SUPFAM" id="SSF52540">
    <property type="entry name" value="P-loop containing nucleoside triphosphate hydrolases"/>
    <property type="match status" value="1"/>
</dbReference>
<organism evidence="11 12">
    <name type="scientific">Candidatus Odoribacter faecigallinarum</name>
    <dbReference type="NCBI Taxonomy" id="2838706"/>
    <lineage>
        <taxon>Bacteria</taxon>
        <taxon>Pseudomonadati</taxon>
        <taxon>Bacteroidota</taxon>
        <taxon>Bacteroidia</taxon>
        <taxon>Bacteroidales</taxon>
        <taxon>Odoribacteraceae</taxon>
        <taxon>Odoribacter</taxon>
    </lineage>
</organism>
<dbReference type="GO" id="GO:0009236">
    <property type="term" value="P:cobalamin biosynthetic process"/>
    <property type="evidence" value="ECO:0007669"/>
    <property type="project" value="UniProtKB-UniRule"/>
</dbReference>
<feature type="domain" description="CobQ/CobB/MinD/ParA nucleotide binding" evidence="9">
    <location>
        <begin position="9"/>
        <end position="190"/>
    </location>
</feature>
<dbReference type="Pfam" id="PF07685">
    <property type="entry name" value="GATase_3"/>
    <property type="match status" value="1"/>
</dbReference>
<evidence type="ECO:0000259" key="9">
    <source>
        <dbReference type="Pfam" id="PF01656"/>
    </source>
</evidence>
<sequence>MTAKPQFLIGATASGSGKTTLTLGLLRALRNRGFRVQPFKCGPDYLDPKHHAAAAGRESYNLDLFMAPPEEVQRIYSREGENADICVIEGVMGLFDGYHNLQGSSAALASLLDLPVLLVVPARSTAYTVAATLYGFKHFRPEVKIGGVIFNWVNSPTHYASLEQACRDVGIEALGYLPPCPELEIPSRHLGLNIDSDFCFEDFAERVARQVEKTVRIERLLQIASCPFTGPQAEVSPTPVHSLRIAIARDEAFNFTYAENLHALARHGNLVFFSPLHDKALPPADFVYLPGGYPELHLPELSANESMRQSIRRYCENNGKLLAECGGMMYLCETIRDKDGTPYPVCGFLPCQATMENMKLHLGYRNIKLNGHEFRGHEFHYSRLLPEGPELATVGEITNARGTKADTLIYRKQQVVASYIHFYRAGQGSLLDIAEAVYGNNQDDCQ</sequence>
<feature type="domain" description="CobB/CobQ-like glutamine amidotransferase" evidence="10">
    <location>
        <begin position="244"/>
        <end position="423"/>
    </location>
</feature>
<evidence type="ECO:0000256" key="4">
    <source>
        <dbReference type="ARBA" id="ARBA00022741"/>
    </source>
</evidence>
<comment type="pathway">
    <text evidence="8">Cofactor biosynthesis; adenosylcobalamin biosynthesis; cob(II)yrinate a,c-diamide from sirohydrochlorin (anaerobic route): step 10/10.</text>
</comment>
<keyword evidence="3 8" id="KW-0436">Ligase</keyword>
<dbReference type="InterPro" id="IPR004484">
    <property type="entry name" value="CbiA/CobB_synth"/>
</dbReference>
<comment type="caution">
    <text evidence="11">The sequence shown here is derived from an EMBL/GenBank/DDBJ whole genome shotgun (WGS) entry which is preliminary data.</text>
</comment>
<keyword evidence="5 8" id="KW-0067">ATP-binding</keyword>
<dbReference type="CDD" id="cd05388">
    <property type="entry name" value="CobB_N"/>
    <property type="match status" value="1"/>
</dbReference>
<feature type="site" description="Increases nucleophilicity of active site Cys" evidence="8">
    <location>
        <position position="421"/>
    </location>
</feature>
<evidence type="ECO:0000256" key="7">
    <source>
        <dbReference type="ARBA" id="ARBA00022962"/>
    </source>
</evidence>
<evidence type="ECO:0000256" key="8">
    <source>
        <dbReference type="HAMAP-Rule" id="MF_00027"/>
    </source>
</evidence>
<comment type="similarity">
    <text evidence="8">Belongs to the CobB/CbiA family.</text>
</comment>
<dbReference type="AlphaFoldDB" id="A0A9D1UZB3"/>
<dbReference type="EC" id="6.3.5.11" evidence="8"/>
<reference evidence="11" key="1">
    <citation type="journal article" date="2021" name="PeerJ">
        <title>Extensive microbial diversity within the chicken gut microbiome revealed by metagenomics and culture.</title>
        <authorList>
            <person name="Gilroy R."/>
            <person name="Ravi A."/>
            <person name="Getino M."/>
            <person name="Pursley I."/>
            <person name="Horton D.L."/>
            <person name="Alikhan N.F."/>
            <person name="Baker D."/>
            <person name="Gharbi K."/>
            <person name="Hall N."/>
            <person name="Watson M."/>
            <person name="Adriaenssens E.M."/>
            <person name="Foster-Nyarko E."/>
            <person name="Jarju S."/>
            <person name="Secka A."/>
            <person name="Antonio M."/>
            <person name="Oren A."/>
            <person name="Chaudhuri R.R."/>
            <person name="La Ragione R."/>
            <person name="Hildebrand F."/>
            <person name="Pallen M.J."/>
        </authorList>
    </citation>
    <scope>NUCLEOTIDE SEQUENCE</scope>
    <source>
        <strain evidence="11">23274</strain>
    </source>
</reference>
<comment type="catalytic activity">
    <reaction evidence="8">
        <text>cob(II)yrinate + 2 L-glutamine + 2 ATP + 2 H2O = cob(II)yrinate a,c diamide + 2 L-glutamate + 2 ADP + 2 phosphate + 2 H(+)</text>
        <dbReference type="Rhea" id="RHEA:26289"/>
        <dbReference type="ChEBI" id="CHEBI:15377"/>
        <dbReference type="ChEBI" id="CHEBI:15378"/>
        <dbReference type="ChEBI" id="CHEBI:29985"/>
        <dbReference type="ChEBI" id="CHEBI:30616"/>
        <dbReference type="ChEBI" id="CHEBI:43474"/>
        <dbReference type="ChEBI" id="CHEBI:58359"/>
        <dbReference type="ChEBI" id="CHEBI:58537"/>
        <dbReference type="ChEBI" id="CHEBI:58894"/>
        <dbReference type="ChEBI" id="CHEBI:456216"/>
        <dbReference type="EC" id="6.3.5.11"/>
    </reaction>
</comment>
<dbReference type="Proteomes" id="UP000824202">
    <property type="component" value="Unassembled WGS sequence"/>
</dbReference>
<evidence type="ECO:0000256" key="2">
    <source>
        <dbReference type="ARBA" id="ARBA00022573"/>
    </source>
</evidence>
<dbReference type="GO" id="GO:0042242">
    <property type="term" value="F:cobyrinic acid a,c-diamide synthase activity"/>
    <property type="evidence" value="ECO:0007669"/>
    <property type="project" value="UniProtKB-UniRule"/>
</dbReference>
<accession>A0A9D1UZB3</accession>
<dbReference type="HAMAP" id="MF_00027">
    <property type="entry name" value="CobB_CbiA"/>
    <property type="match status" value="1"/>
</dbReference>
<dbReference type="InterPro" id="IPR027417">
    <property type="entry name" value="P-loop_NTPase"/>
</dbReference>
<evidence type="ECO:0000259" key="10">
    <source>
        <dbReference type="Pfam" id="PF07685"/>
    </source>
</evidence>
<dbReference type="SUPFAM" id="SSF52317">
    <property type="entry name" value="Class I glutamine amidotransferase-like"/>
    <property type="match status" value="1"/>
</dbReference>
<dbReference type="PANTHER" id="PTHR43873">
    <property type="entry name" value="COBYRINATE A,C-DIAMIDE SYNTHASE"/>
    <property type="match status" value="1"/>
</dbReference>
<evidence type="ECO:0000256" key="5">
    <source>
        <dbReference type="ARBA" id="ARBA00022840"/>
    </source>
</evidence>
<dbReference type="PROSITE" id="PS51274">
    <property type="entry name" value="GATASE_COBBQ"/>
    <property type="match status" value="1"/>
</dbReference>
<comment type="miscellaneous">
    <text evidence="8">The a and c carboxylates of cobyrinate are activated for nucleophilic attack via formation of a phosphorylated intermediate by ATP. CbiA catalyzes first the amidation of the c-carboxylate, and then that of the a-carboxylate.</text>
</comment>
<dbReference type="NCBIfam" id="TIGR00379">
    <property type="entry name" value="cobB"/>
    <property type="match status" value="1"/>
</dbReference>
<keyword evidence="4 8" id="KW-0547">Nucleotide-binding</keyword>
<dbReference type="PANTHER" id="PTHR43873:SF1">
    <property type="entry name" value="COBYRINATE A,C-DIAMIDE SYNTHASE"/>
    <property type="match status" value="1"/>
</dbReference>
<dbReference type="InterPro" id="IPR011698">
    <property type="entry name" value="GATase_3"/>
</dbReference>
<dbReference type="EMBL" id="DXFT01000081">
    <property type="protein sequence ID" value="HIX03275.1"/>
    <property type="molecule type" value="Genomic_DNA"/>
</dbReference>
<dbReference type="CDD" id="cd03130">
    <property type="entry name" value="GATase1_CobB"/>
    <property type="match status" value="1"/>
</dbReference>
<protein>
    <recommendedName>
        <fullName evidence="8">Cobyrinate a,c-diamide synthase</fullName>
        <ecNumber evidence="8">6.3.5.11</ecNumber>
    </recommendedName>
    <alternativeName>
        <fullName evidence="8">Cobyrinic acid a,c-diamide synthetase</fullName>
    </alternativeName>
</protein>
<evidence type="ECO:0000256" key="3">
    <source>
        <dbReference type="ARBA" id="ARBA00022598"/>
    </source>
</evidence>
<feature type="active site" description="Nucleophile" evidence="8">
    <location>
        <position position="325"/>
    </location>
</feature>
<dbReference type="InterPro" id="IPR029062">
    <property type="entry name" value="Class_I_gatase-like"/>
</dbReference>